<proteinExistence type="predicted"/>
<dbReference type="SUPFAM" id="SSF49401">
    <property type="entry name" value="Bacterial adhesins"/>
    <property type="match status" value="1"/>
</dbReference>
<protein>
    <submittedName>
        <fullName evidence="3">Type 1 fimbrial protein</fullName>
    </submittedName>
</protein>
<dbReference type="PANTHER" id="PTHR33420">
    <property type="entry name" value="FIMBRIAL SUBUNIT ELFA-RELATED"/>
    <property type="match status" value="1"/>
</dbReference>
<dbReference type="Proteomes" id="UP000575469">
    <property type="component" value="Unassembled WGS sequence"/>
</dbReference>
<dbReference type="GO" id="GO:0009289">
    <property type="term" value="C:pilus"/>
    <property type="evidence" value="ECO:0007669"/>
    <property type="project" value="InterPro"/>
</dbReference>
<organism evidence="3 4">
    <name type="scientific">Ralstonia insidiosa</name>
    <dbReference type="NCBI Taxonomy" id="190721"/>
    <lineage>
        <taxon>Bacteria</taxon>
        <taxon>Pseudomonadati</taxon>
        <taxon>Pseudomonadota</taxon>
        <taxon>Betaproteobacteria</taxon>
        <taxon>Burkholderiales</taxon>
        <taxon>Burkholderiaceae</taxon>
        <taxon>Ralstonia</taxon>
    </lineage>
</organism>
<name>A0A848P4Y2_9RALS</name>
<accession>A0A848P4Y2</accession>
<sequence>MKSIKFASAIALAAGVLVMGNAQAQAQAANGGTIRITGAVTDATCTITGGAGTDGGTSNVTVALDPVAATSLTAAGNTANHKPFSLIIGGPGQGSCVDGKVARLSFNVASPRVDAATGTLTNALVGQAGNTNIQMTNGTAAGVINLASPANGVDSPAIADNTATINLGAQYYATGAATPGLVDTSVQYGVTYN</sequence>
<evidence type="ECO:0000256" key="2">
    <source>
        <dbReference type="SAM" id="SignalP"/>
    </source>
</evidence>
<dbReference type="InterPro" id="IPR008966">
    <property type="entry name" value="Adhesion_dom_sf"/>
</dbReference>
<dbReference type="RefSeq" id="WP_169341200.1">
    <property type="nucleotide sequence ID" value="NZ_JABBZM010000023.1"/>
</dbReference>
<dbReference type="Gene3D" id="2.60.40.1090">
    <property type="entry name" value="Fimbrial-type adhesion domain"/>
    <property type="match status" value="1"/>
</dbReference>
<dbReference type="GO" id="GO:0043709">
    <property type="term" value="P:cell adhesion involved in single-species biofilm formation"/>
    <property type="evidence" value="ECO:0007669"/>
    <property type="project" value="TreeGrafter"/>
</dbReference>
<evidence type="ECO:0000313" key="4">
    <source>
        <dbReference type="Proteomes" id="UP000575469"/>
    </source>
</evidence>
<dbReference type="PANTHER" id="PTHR33420:SF3">
    <property type="entry name" value="FIMBRIAL SUBUNIT ELFA"/>
    <property type="match status" value="1"/>
</dbReference>
<dbReference type="InterPro" id="IPR050263">
    <property type="entry name" value="Bact_Fimbrial_Adh_Pro"/>
</dbReference>
<evidence type="ECO:0000313" key="3">
    <source>
        <dbReference type="EMBL" id="NMV40577.1"/>
    </source>
</evidence>
<evidence type="ECO:0000256" key="1">
    <source>
        <dbReference type="ARBA" id="ARBA00022729"/>
    </source>
</evidence>
<feature type="chain" id="PRO_5032403732" evidence="2">
    <location>
        <begin position="25"/>
        <end position="193"/>
    </location>
</feature>
<dbReference type="EMBL" id="JABBZM010000023">
    <property type="protein sequence ID" value="NMV40577.1"/>
    <property type="molecule type" value="Genomic_DNA"/>
</dbReference>
<gene>
    <name evidence="3" type="ORF">HGR00_21945</name>
</gene>
<dbReference type="InterPro" id="IPR036937">
    <property type="entry name" value="Adhesion_dom_fimbrial_sf"/>
</dbReference>
<reference evidence="3 4" key="1">
    <citation type="submission" date="2020-04" db="EMBL/GenBank/DDBJ databases">
        <title>Ralstonia insidiosa genome sequencing and assembly.</title>
        <authorList>
            <person name="Martins R.C.R."/>
            <person name="Perdigao-Neto L.V."/>
            <person name="Levin A.S.S."/>
            <person name="Costa S.F."/>
        </authorList>
    </citation>
    <scope>NUCLEOTIDE SEQUENCE [LARGE SCALE GENOMIC DNA]</scope>
    <source>
        <strain evidence="3 4">5047</strain>
    </source>
</reference>
<comment type="caution">
    <text evidence="3">The sequence shown here is derived from an EMBL/GenBank/DDBJ whole genome shotgun (WGS) entry which is preliminary data.</text>
</comment>
<dbReference type="AlphaFoldDB" id="A0A848P4Y2"/>
<keyword evidence="1 2" id="KW-0732">Signal</keyword>
<feature type="signal peptide" evidence="2">
    <location>
        <begin position="1"/>
        <end position="24"/>
    </location>
</feature>